<evidence type="ECO:0000259" key="3">
    <source>
        <dbReference type="PROSITE" id="PS50975"/>
    </source>
</evidence>
<evidence type="ECO:0000259" key="4">
    <source>
        <dbReference type="PROSITE" id="PS51160"/>
    </source>
</evidence>
<proteinExistence type="predicted"/>
<gene>
    <name evidence="5" type="ORF">JQS43_02430</name>
</gene>
<dbReference type="Proteomes" id="UP000662857">
    <property type="component" value="Chromosome"/>
</dbReference>
<dbReference type="Gene3D" id="3.30.390.10">
    <property type="entry name" value="Enolase-like, N-terminal domain"/>
    <property type="match status" value="1"/>
</dbReference>
<sequence length="845" mass="90199">MATATLRAERVRLIKYLAPGRGLARPQGFVVQIEGVAARERVDGFGEVVVSRDHAAPTMRELRMRAEALVGSEFPALDDPRRALRKCRGWEPVGGLGRGPRQSAKLAFEMALLDALLKVGESATKGAWLPGQKHLPHQRYAVPAGPPELPADTLSDALRKDPGTSWALRLRLSGDDERDLSWVRQVTAIERELGRKRPLWLVGGGRRDNAGARFVRMLSSFVTDDDVDLLWEEPLARASESSFARLRQRTPLARLSGRSRLGKLQRLAGDSVTIVASRSATSTWQAAALAREVGGLCLSLHQFHSIVGLRAAARAARLANPDLRLMLAGERGSRITDSALAALASATTEIDRYVPEVRAGAWPMLASGVSTGGFVSQLDLAELATVAIELAEVPAPILRPATEPPNRFPSYPLAGAALALRSMLLETEALRVGLHTRRVAPNHFLMRHPDVGAVSGFCDSELSLTSHAVSASAADKGITRGLLQTAGLPVPTGMTFPAGGAAQAYEAALRLGFPLVVKPAGGSKGTAVTVDITTEPQLRAALTEVEESKYAETGIVVERYVTGDDYRILATRDEVLSVIRREPASVVGDGRRTVAELVLAANVVRRQNPHLAKRLIVLDGRVDDQLARQSLTRDAVPAAGKRVRLRAEGNLSLGGDSREVLDELHPTVAALATAAVAAIPGLPYAGLDVLLEDHRRPLGEQQASILEVNSRPVQSMHHFPMYGPPRNVSARLVSDAVRAMGVVPGEPAERLTVAAEISARAGGAGYRHWLGELATQLGVAGSVRADGDGHRLLAHGPASRVGLLLRMAFQGNAGSEIVETVAQPVTTVPPTGFRVERRSGRGADG</sequence>
<reference evidence="5" key="1">
    <citation type="submission" date="2021-02" db="EMBL/GenBank/DDBJ databases">
        <title>Natrosporangium hydrolyticum gen. nov., sp. nov, a haloalkaliphilic actinobacterium from a soda solonchak soil.</title>
        <authorList>
            <person name="Sorokin D.Y."/>
            <person name="Khijniak T.V."/>
            <person name="Zakharycheva A.P."/>
            <person name="Boueva O.V."/>
            <person name="Ariskina E.V."/>
            <person name="Hahnke R.L."/>
            <person name="Bunk B."/>
            <person name="Sproer C."/>
            <person name="Schumann P."/>
            <person name="Evtushenko L.I."/>
            <person name="Kublanov I.V."/>
        </authorList>
    </citation>
    <scope>NUCLEOTIDE SEQUENCE</scope>
    <source>
        <strain evidence="5">DSM 106523</strain>
    </source>
</reference>
<accession>A0A895YCL6</accession>
<evidence type="ECO:0008006" key="7">
    <source>
        <dbReference type="Google" id="ProtNLM"/>
    </source>
</evidence>
<dbReference type="AlphaFoldDB" id="A0A895YCL6"/>
<dbReference type="GO" id="GO:0005737">
    <property type="term" value="C:cytoplasm"/>
    <property type="evidence" value="ECO:0007669"/>
    <property type="project" value="TreeGrafter"/>
</dbReference>
<evidence type="ECO:0000256" key="2">
    <source>
        <dbReference type="PROSITE-ProRule" id="PRU00520"/>
    </source>
</evidence>
<dbReference type="GO" id="GO:0018169">
    <property type="term" value="F:ribosomal S6-glutamic acid ligase activity"/>
    <property type="evidence" value="ECO:0007669"/>
    <property type="project" value="TreeGrafter"/>
</dbReference>
<comment type="caution">
    <text evidence="2">Lacks conserved residue(s) required for the propagation of feature annotation.</text>
</comment>
<dbReference type="InterPro" id="IPR036046">
    <property type="entry name" value="Acylphosphatase-like_dom_sf"/>
</dbReference>
<feature type="domain" description="Acylphosphatase-like" evidence="4">
    <location>
        <begin position="752"/>
        <end position="837"/>
    </location>
</feature>
<dbReference type="EMBL" id="CP070499">
    <property type="protein sequence ID" value="QSB15241.1"/>
    <property type="molecule type" value="Genomic_DNA"/>
</dbReference>
<evidence type="ECO:0000256" key="1">
    <source>
        <dbReference type="PROSITE-ProRule" id="PRU00409"/>
    </source>
</evidence>
<evidence type="ECO:0000313" key="6">
    <source>
        <dbReference type="Proteomes" id="UP000662857"/>
    </source>
</evidence>
<dbReference type="PANTHER" id="PTHR21621:SF0">
    <property type="entry name" value="BETA-CITRYLGLUTAMATE SYNTHASE B-RELATED"/>
    <property type="match status" value="1"/>
</dbReference>
<dbReference type="InterPro" id="IPR036849">
    <property type="entry name" value="Enolase-like_C_sf"/>
</dbReference>
<organism evidence="5 6">
    <name type="scientific">Natronosporangium hydrolyticum</name>
    <dbReference type="NCBI Taxonomy" id="2811111"/>
    <lineage>
        <taxon>Bacteria</taxon>
        <taxon>Bacillati</taxon>
        <taxon>Actinomycetota</taxon>
        <taxon>Actinomycetes</taxon>
        <taxon>Micromonosporales</taxon>
        <taxon>Micromonosporaceae</taxon>
        <taxon>Natronosporangium</taxon>
    </lineage>
</organism>
<dbReference type="GO" id="GO:0009432">
    <property type="term" value="P:SOS response"/>
    <property type="evidence" value="ECO:0007669"/>
    <property type="project" value="TreeGrafter"/>
</dbReference>
<dbReference type="KEGG" id="nhy:JQS43_02430"/>
<keyword evidence="1" id="KW-0067">ATP-binding</keyword>
<dbReference type="PANTHER" id="PTHR21621">
    <property type="entry name" value="RIBOSOMAL PROTEIN S6 MODIFICATION PROTEIN"/>
    <property type="match status" value="1"/>
</dbReference>
<dbReference type="PROSITE" id="PS51160">
    <property type="entry name" value="ACYLPHOSPHATASE_3"/>
    <property type="match status" value="1"/>
</dbReference>
<keyword evidence="1" id="KW-0547">Nucleotide-binding</keyword>
<dbReference type="Gene3D" id="3.30.70.100">
    <property type="match status" value="1"/>
</dbReference>
<dbReference type="InterPro" id="IPR029017">
    <property type="entry name" value="Enolase-like_N"/>
</dbReference>
<dbReference type="SUPFAM" id="SSF56059">
    <property type="entry name" value="Glutathione synthetase ATP-binding domain-like"/>
    <property type="match status" value="1"/>
</dbReference>
<dbReference type="Gene3D" id="3.30.470.20">
    <property type="entry name" value="ATP-grasp fold, B domain"/>
    <property type="match status" value="2"/>
</dbReference>
<dbReference type="InterPro" id="IPR005479">
    <property type="entry name" value="CPAse_ATP-bd"/>
</dbReference>
<dbReference type="Gene3D" id="3.20.20.120">
    <property type="entry name" value="Enolase-like C-terminal domain"/>
    <property type="match status" value="1"/>
</dbReference>
<dbReference type="InterPro" id="IPR011761">
    <property type="entry name" value="ATP-grasp"/>
</dbReference>
<feature type="domain" description="ATP-grasp" evidence="3">
    <location>
        <begin position="480"/>
        <end position="741"/>
    </location>
</feature>
<dbReference type="InterPro" id="IPR001792">
    <property type="entry name" value="Acylphosphatase-like_dom"/>
</dbReference>
<dbReference type="Pfam" id="PF02786">
    <property type="entry name" value="CPSase_L_D2"/>
    <property type="match status" value="1"/>
</dbReference>
<dbReference type="RefSeq" id="WP_239677424.1">
    <property type="nucleotide sequence ID" value="NZ_CP070499.1"/>
</dbReference>
<dbReference type="GO" id="GO:0005524">
    <property type="term" value="F:ATP binding"/>
    <property type="evidence" value="ECO:0007669"/>
    <property type="project" value="UniProtKB-UniRule"/>
</dbReference>
<dbReference type="SUPFAM" id="SSF54975">
    <property type="entry name" value="Acylphosphatase/BLUF domain-like"/>
    <property type="match status" value="1"/>
</dbReference>
<keyword evidence="6" id="KW-1185">Reference proteome</keyword>
<dbReference type="PROSITE" id="PS50975">
    <property type="entry name" value="ATP_GRASP"/>
    <property type="match status" value="1"/>
</dbReference>
<evidence type="ECO:0000313" key="5">
    <source>
        <dbReference type="EMBL" id="QSB15241.1"/>
    </source>
</evidence>
<protein>
    <recommendedName>
        <fullName evidence="7">ATP-grasp domain-containing protein</fullName>
    </recommendedName>
</protein>
<dbReference type="GO" id="GO:0046872">
    <property type="term" value="F:metal ion binding"/>
    <property type="evidence" value="ECO:0007669"/>
    <property type="project" value="InterPro"/>
</dbReference>
<name>A0A895YCL6_9ACTN</name>